<evidence type="ECO:0000313" key="7">
    <source>
        <dbReference type="EMBL" id="KAF0758887.1"/>
    </source>
</evidence>
<evidence type="ECO:0000256" key="4">
    <source>
        <dbReference type="ARBA" id="ARBA00023180"/>
    </source>
</evidence>
<dbReference type="FunFam" id="3.20.20.80:FF:000013">
    <property type="entry name" value="lactase-phlorizin hydrolase"/>
    <property type="match status" value="1"/>
</dbReference>
<reference evidence="7 8" key="1">
    <citation type="submission" date="2019-08" db="EMBL/GenBank/DDBJ databases">
        <title>Whole genome of Aphis craccivora.</title>
        <authorList>
            <person name="Voronova N.V."/>
            <person name="Shulinski R.S."/>
            <person name="Bandarenka Y.V."/>
            <person name="Zhorov D.G."/>
            <person name="Warner D."/>
        </authorList>
    </citation>
    <scope>NUCLEOTIDE SEQUENCE [LARGE SCALE GENOMIC DNA]</scope>
    <source>
        <strain evidence="7">180601</strain>
        <tissue evidence="7">Whole Body</tissue>
    </source>
</reference>
<dbReference type="PANTHER" id="PTHR10353:SF36">
    <property type="entry name" value="LP05116P"/>
    <property type="match status" value="1"/>
</dbReference>
<evidence type="ECO:0000256" key="5">
    <source>
        <dbReference type="ARBA" id="ARBA00023295"/>
    </source>
</evidence>
<keyword evidence="8" id="KW-1185">Reference proteome</keyword>
<dbReference type="Proteomes" id="UP000478052">
    <property type="component" value="Unassembled WGS sequence"/>
</dbReference>
<dbReference type="PANTHER" id="PTHR10353">
    <property type="entry name" value="GLYCOSYL HYDROLASE"/>
    <property type="match status" value="1"/>
</dbReference>
<dbReference type="Gene3D" id="3.20.20.80">
    <property type="entry name" value="Glycosidases"/>
    <property type="match status" value="1"/>
</dbReference>
<keyword evidence="5" id="KW-0326">Glycosidase</keyword>
<protein>
    <submittedName>
        <fullName evidence="7">Myrosinase 1-like isoform X1</fullName>
    </submittedName>
</protein>
<dbReference type="InterPro" id="IPR001360">
    <property type="entry name" value="Glyco_hydro_1"/>
</dbReference>
<evidence type="ECO:0000256" key="1">
    <source>
        <dbReference type="ARBA" id="ARBA00010838"/>
    </source>
</evidence>
<dbReference type="PROSITE" id="PS00653">
    <property type="entry name" value="GLYCOSYL_HYDROL_F1_2"/>
    <property type="match status" value="1"/>
</dbReference>
<comment type="subunit">
    <text evidence="2">Homodimer.</text>
</comment>
<keyword evidence="3" id="KW-0378">Hydrolase</keyword>
<proteinExistence type="inferred from homology"/>
<keyword evidence="4" id="KW-0325">Glycoprotein</keyword>
<dbReference type="EMBL" id="VUJU01003169">
    <property type="protein sequence ID" value="KAF0758887.1"/>
    <property type="molecule type" value="Genomic_DNA"/>
</dbReference>
<comment type="similarity">
    <text evidence="1 6">Belongs to the glycosyl hydrolase 1 family.</text>
</comment>
<dbReference type="GO" id="GO:0005975">
    <property type="term" value="P:carbohydrate metabolic process"/>
    <property type="evidence" value="ECO:0007669"/>
    <property type="project" value="InterPro"/>
</dbReference>
<organism evidence="7 8">
    <name type="scientific">Aphis craccivora</name>
    <name type="common">Cowpea aphid</name>
    <dbReference type="NCBI Taxonomy" id="307492"/>
    <lineage>
        <taxon>Eukaryota</taxon>
        <taxon>Metazoa</taxon>
        <taxon>Ecdysozoa</taxon>
        <taxon>Arthropoda</taxon>
        <taxon>Hexapoda</taxon>
        <taxon>Insecta</taxon>
        <taxon>Pterygota</taxon>
        <taxon>Neoptera</taxon>
        <taxon>Paraneoptera</taxon>
        <taxon>Hemiptera</taxon>
        <taxon>Sternorrhyncha</taxon>
        <taxon>Aphidomorpha</taxon>
        <taxon>Aphidoidea</taxon>
        <taxon>Aphididae</taxon>
        <taxon>Aphidini</taxon>
        <taxon>Aphis</taxon>
        <taxon>Aphis</taxon>
    </lineage>
</organism>
<evidence type="ECO:0000256" key="3">
    <source>
        <dbReference type="ARBA" id="ARBA00022801"/>
    </source>
</evidence>
<dbReference type="InterPro" id="IPR017853">
    <property type="entry name" value="GH"/>
</dbReference>
<dbReference type="Pfam" id="PF00232">
    <property type="entry name" value="Glyco_hydro_1"/>
    <property type="match status" value="1"/>
</dbReference>
<accession>A0A6G0YN87</accession>
<dbReference type="GO" id="GO:0008422">
    <property type="term" value="F:beta-glucosidase activity"/>
    <property type="evidence" value="ECO:0007669"/>
    <property type="project" value="TreeGrafter"/>
</dbReference>
<dbReference type="AlphaFoldDB" id="A0A6G0YN87"/>
<evidence type="ECO:0000313" key="8">
    <source>
        <dbReference type="Proteomes" id="UP000478052"/>
    </source>
</evidence>
<name>A0A6G0YN87_APHCR</name>
<dbReference type="PRINTS" id="PR00131">
    <property type="entry name" value="GLHYDRLASE1"/>
</dbReference>
<evidence type="ECO:0000256" key="6">
    <source>
        <dbReference type="RuleBase" id="RU003690"/>
    </source>
</evidence>
<dbReference type="OrthoDB" id="65569at2759"/>
<comment type="caution">
    <text evidence="7">The sequence shown here is derived from an EMBL/GenBank/DDBJ whole genome shotgun (WGS) entry which is preliminary data.</text>
</comment>
<dbReference type="InterPro" id="IPR033132">
    <property type="entry name" value="GH_1_N_CS"/>
</dbReference>
<dbReference type="SUPFAM" id="SSF51445">
    <property type="entry name" value="(Trans)glycosidases"/>
    <property type="match status" value="1"/>
</dbReference>
<gene>
    <name evidence="7" type="ORF">FWK35_00010111</name>
</gene>
<evidence type="ECO:0000256" key="2">
    <source>
        <dbReference type="ARBA" id="ARBA00011738"/>
    </source>
</evidence>
<sequence length="548" mass="63166">MNINNMKVIFEVDMRNKLTFNNIQLTKITSLFVILIISHVNSMDYKFPNDFMFGTATAAYQIEGGWNEDGKGENIWDHLVHTRPKLINDGSNGDIACDSYHKYKEDVELAKNLNVKFYRFSISWTRIAPSGVMNVLNEKGIAYYNSLIDELINKNITPIITMYHWDLPQYLQDLGGWVNPMMSDYFKEYARVLFTHYGDRVKWWITINEPLEISRGYAFSTFAPYLSLNNTGYYLSAHILLIAHGKAYRLYEEILSPKLFTGKISISISGLFFLPKNAESLDDINTAEKANQFERGWFSHPVYKGDYPPIMRQWIDKKSKEEGRPWSILPTFTEDEVKLIKGTADFYAVNHYSSRLVTQQSGDPNSYYNSNAGYYVSVDKSWSKSCVASWLIPVPDGLRQLLIWIKYEYGNPPIFITENGYGDSGQLDDLDRISYLQGYLNATLHAIHEDNCNVIGFTVWSLLDNFEWMDGIRTRFGLVKVDFNDPNRTRTPKASYAFFKNVVTTGQLKNNSFNKIVSSDKLIDCCQRTAQTIGRIWLKFGIQIAIMM</sequence>